<accession>A0A397J7I1</accession>
<dbReference type="EMBL" id="PQFF01000094">
    <property type="protein sequence ID" value="RHZ83002.1"/>
    <property type="molecule type" value="Genomic_DNA"/>
</dbReference>
<sequence length="729" mass="85791">MSRNFKCTFCENYYSTLNGLSQHLKRCKQTFYSSTEESNEEVSEIISDINDMSLDSEEFQSVLEGLPSSSKTRENPSQDLYEFEECEEYDGDISLISQSNIIQDSEMFEEILNFEEPENPELIEEVLQSQSNEELRNSDIEESEIKELEIVEPEIEINEFLNEAYADLMTLVTKYNLNNKAGNAIIKFFNKHSNVSVFPLPKNIVIEYFIHYCPIVNCIENLLSNPEITKHFAYDYEDLTFEEEKSYGEQFTGNWWKSVNASIPLVAKVLSIILYSDATTLDTLRKSSLHPIYIFLGNISTWRRNKKDAKQLLGYLPIISAKDETEKKSSEFKILVHLNIYDATVPDRMHHLDLGLYHYQIEFTKELLSKSSINKFNRRIAEILRHLGLKIFAGGLQSIARLTANEFRDLMKVIVFVVDNLHNKDLSEVYVKWNEIYLLSRLETFKESNLKIFQKAIDNWANLFIKLFQNIFELKFPKLYSWKYHIIDTIRKYGAINGYTTETYESLHKIYIKIPYHLSNKRDVETQIMKIIRRRTIILQKQMKKKYKTSVPLNYTLKLFDFKFLEASEFCEKQKNNSNLNEKMRKGFTQFFNHLKLDFSKIIFTDTQIKIFGSVTLNNSTFLHATNKYYDNPWFSNIAVIMDTDELSNYQSDSGTCYAQIYIIIQIVLPNKSLHLALVQWYDFKSWNTPFVYGCPWLELVEKYNFIEIEAIEEIVHIVPRFDKKMNIL</sequence>
<dbReference type="Proteomes" id="UP000266861">
    <property type="component" value="Unassembled WGS sequence"/>
</dbReference>
<keyword evidence="2" id="KW-1185">Reference proteome</keyword>
<dbReference type="InterPro" id="IPR041078">
    <property type="entry name" value="Plavaka"/>
</dbReference>
<dbReference type="AlphaFoldDB" id="A0A397J7I1"/>
<evidence type="ECO:0008006" key="3">
    <source>
        <dbReference type="Google" id="ProtNLM"/>
    </source>
</evidence>
<evidence type="ECO:0000313" key="1">
    <source>
        <dbReference type="EMBL" id="RHZ83002.1"/>
    </source>
</evidence>
<name>A0A397J7I1_9GLOM</name>
<dbReference type="OrthoDB" id="7694954at2759"/>
<evidence type="ECO:0000313" key="2">
    <source>
        <dbReference type="Proteomes" id="UP000266861"/>
    </source>
</evidence>
<comment type="caution">
    <text evidence="1">The sequence shown here is derived from an EMBL/GenBank/DDBJ whole genome shotgun (WGS) entry which is preliminary data.</text>
</comment>
<dbReference type="Pfam" id="PF18759">
    <property type="entry name" value="Plavaka"/>
    <property type="match status" value="1"/>
</dbReference>
<reference evidence="1 2" key="1">
    <citation type="submission" date="2018-08" db="EMBL/GenBank/DDBJ databases">
        <title>Genome and evolution of the arbuscular mycorrhizal fungus Diversispora epigaea (formerly Glomus versiforme) and its bacterial endosymbionts.</title>
        <authorList>
            <person name="Sun X."/>
            <person name="Fei Z."/>
            <person name="Harrison M."/>
        </authorList>
    </citation>
    <scope>NUCLEOTIDE SEQUENCE [LARGE SCALE GENOMIC DNA]</scope>
    <source>
        <strain evidence="1 2">IT104</strain>
    </source>
</reference>
<protein>
    <recommendedName>
        <fullName evidence="3">C2H2-type domain-containing protein</fullName>
    </recommendedName>
</protein>
<organism evidence="1 2">
    <name type="scientific">Diversispora epigaea</name>
    <dbReference type="NCBI Taxonomy" id="1348612"/>
    <lineage>
        <taxon>Eukaryota</taxon>
        <taxon>Fungi</taxon>
        <taxon>Fungi incertae sedis</taxon>
        <taxon>Mucoromycota</taxon>
        <taxon>Glomeromycotina</taxon>
        <taxon>Glomeromycetes</taxon>
        <taxon>Diversisporales</taxon>
        <taxon>Diversisporaceae</taxon>
        <taxon>Diversispora</taxon>
    </lineage>
</organism>
<gene>
    <name evidence="1" type="ORF">Glove_101g35</name>
</gene>
<proteinExistence type="predicted"/>